<comment type="caution">
    <text evidence="7">The sequence shown here is derived from an EMBL/GenBank/DDBJ whole genome shotgun (WGS) entry which is preliminary data.</text>
</comment>
<keyword evidence="8" id="KW-1185">Reference proteome</keyword>
<keyword evidence="5" id="KW-0106">Calcium</keyword>
<evidence type="ECO:0000256" key="5">
    <source>
        <dbReference type="PIRSR" id="PIRSR001227-2"/>
    </source>
</evidence>
<dbReference type="PANTHER" id="PTHR34218">
    <property type="entry name" value="PEPTIDASE S45 PENICILLIN AMIDASE"/>
    <property type="match status" value="1"/>
</dbReference>
<evidence type="ECO:0000313" key="7">
    <source>
        <dbReference type="EMBL" id="PCE64057.1"/>
    </source>
</evidence>
<dbReference type="InterPro" id="IPR002692">
    <property type="entry name" value="S45"/>
</dbReference>
<dbReference type="InterPro" id="IPR029055">
    <property type="entry name" value="Ntn_hydrolases_N"/>
</dbReference>
<dbReference type="InterPro" id="IPR023343">
    <property type="entry name" value="Penicillin_amidase_dom1"/>
</dbReference>
<reference evidence="7 8" key="1">
    <citation type="submission" date="2017-04" db="EMBL/GenBank/DDBJ databases">
        <title>A new member of the family Flavobacteriaceae isolated from ascidians.</title>
        <authorList>
            <person name="Chen L."/>
        </authorList>
    </citation>
    <scope>NUCLEOTIDE SEQUENCE [LARGE SCALE GENOMIC DNA]</scope>
    <source>
        <strain evidence="7 8">HQA918</strain>
    </source>
</reference>
<organism evidence="7 8">
    <name type="scientific">Sediminicola luteus</name>
    <dbReference type="NCBI Taxonomy" id="319238"/>
    <lineage>
        <taxon>Bacteria</taxon>
        <taxon>Pseudomonadati</taxon>
        <taxon>Bacteroidota</taxon>
        <taxon>Flavobacteriia</taxon>
        <taxon>Flavobacteriales</taxon>
        <taxon>Flavobacteriaceae</taxon>
        <taxon>Sediminicola</taxon>
    </lineage>
</organism>
<evidence type="ECO:0000256" key="6">
    <source>
        <dbReference type="SAM" id="Phobius"/>
    </source>
</evidence>
<evidence type="ECO:0000256" key="2">
    <source>
        <dbReference type="ARBA" id="ARBA00022801"/>
    </source>
</evidence>
<dbReference type="EMBL" id="NBWU01000004">
    <property type="protein sequence ID" value="PCE64057.1"/>
    <property type="molecule type" value="Genomic_DNA"/>
</dbReference>
<dbReference type="Gene3D" id="1.10.439.10">
    <property type="entry name" value="Penicillin Amidohydrolase, domain 1"/>
    <property type="match status" value="1"/>
</dbReference>
<gene>
    <name evidence="7" type="ORF">B7P33_12505</name>
</gene>
<feature type="binding site" evidence="5">
    <location>
        <position position="333"/>
    </location>
    <ligand>
        <name>Ca(2+)</name>
        <dbReference type="ChEBI" id="CHEBI:29108"/>
    </ligand>
</feature>
<dbReference type="InterPro" id="IPR014395">
    <property type="entry name" value="Pen/GL7ACA/AHL_acylase"/>
</dbReference>
<feature type="transmembrane region" description="Helical" evidence="6">
    <location>
        <begin position="7"/>
        <end position="26"/>
    </location>
</feature>
<dbReference type="RefSeq" id="WP_097442774.1">
    <property type="nucleotide sequence ID" value="NZ_NBWU01000004.1"/>
</dbReference>
<evidence type="ECO:0000256" key="1">
    <source>
        <dbReference type="ARBA" id="ARBA00006586"/>
    </source>
</evidence>
<accession>A0A2A4G5Y2</accession>
<keyword evidence="6" id="KW-0472">Membrane</keyword>
<sequence length="807" mass="91768">MKLFKKFLWILIGLVGLISIAVLLFVQHLKPEYEGEVEMADLSAKVEVYYDTYGIPHIYAQNTADAYKALGYVHAQDRLWQMELLRRIGTGGLSEVFGKDLLETDKFFLAMGIEEATHKTVKNLDPKSDEVRLAQAYLSGINQFIADGPTPIEFYLTGIDKKAFAMEDILNVMGYMSFSFAMAHKTDPWVSRLNDKLGPKYLKDLGLDVDPNTQLIPNFPNRAQRDSLSLHTDSIATNAMAQVLEPLEALSIPLFEGSNSWVIGPQKTATGKVIFANDPHIGFAQPSVWFEAHINTPDYEMYGYHLAGMPFPLLGHNRQMAYGLTMFENDDIDFYYETANAEGTQYKTPDGWRDFSTHEREIIVKDSGLVKFSYKETLHGPILNGIANQVQGDRPIAMKWIYTQEDNQLLSAVFGMTQAQNLKDFKTSVSKIHAPGLNVMYGDVDNNIAWTAAGKLYEMPKGVQTKMVLDGSSGEDEPLRFLDFSENPQSVNPPWGYVYSANNQPDTISGIWYPGYYLPENRGKRIVQLLEAKNDWDRENVETMINDVTSSMTPTVVKEIFKCINIKELSDDHSDKLDILGQWDGNYQLDRIEPTIYHRWEYFFLKNTFEDEMGPEMFKEFLATHLHKRITVPMISDEGGKSIWWDNVKTTDTIEWKSTIVTQSFQQAMEALEKELGQDREQWTWNRVHTLEHGHPIGQVESLRSFFNVGPFPIVGTREVINNLAFKYDGSGDYKVGSGPSTRRVIDFSDIENSRSILPTGQSGNPFSTHYKDQAELYNAGKFRKMLLNTEEIQSKTSTVLRFSKAE</sequence>
<name>A0A2A4G5Y2_9FLAO</name>
<keyword evidence="2" id="KW-0378">Hydrolase</keyword>
<keyword evidence="3" id="KW-0865">Zymogen</keyword>
<feature type="active site" description="Nucleophile" evidence="4">
    <location>
        <position position="258"/>
    </location>
</feature>
<dbReference type="Gene3D" id="3.60.20.10">
    <property type="entry name" value="Glutamine Phosphoribosylpyrophosphate, subunit 1, domain 1"/>
    <property type="match status" value="1"/>
</dbReference>
<keyword evidence="6" id="KW-1133">Transmembrane helix</keyword>
<dbReference type="GO" id="GO:0046872">
    <property type="term" value="F:metal ion binding"/>
    <property type="evidence" value="ECO:0007669"/>
    <property type="project" value="UniProtKB-KW"/>
</dbReference>
<evidence type="ECO:0000313" key="8">
    <source>
        <dbReference type="Proteomes" id="UP000219559"/>
    </source>
</evidence>
<dbReference type="InterPro" id="IPR043146">
    <property type="entry name" value="Penicillin_amidase_N_B-knob"/>
</dbReference>
<dbReference type="Pfam" id="PF01804">
    <property type="entry name" value="Penicil_amidase"/>
    <property type="match status" value="1"/>
</dbReference>
<evidence type="ECO:0000256" key="4">
    <source>
        <dbReference type="PIRSR" id="PIRSR001227-1"/>
    </source>
</evidence>
<dbReference type="GO" id="GO:0017000">
    <property type="term" value="P:antibiotic biosynthetic process"/>
    <property type="evidence" value="ECO:0007669"/>
    <property type="project" value="InterPro"/>
</dbReference>
<keyword evidence="6" id="KW-0812">Transmembrane</keyword>
<dbReference type="Gene3D" id="1.10.1400.10">
    <property type="match status" value="1"/>
</dbReference>
<dbReference type="InterPro" id="IPR043147">
    <property type="entry name" value="Penicillin_amidase_A-knob"/>
</dbReference>
<comment type="similarity">
    <text evidence="1">Belongs to the peptidase S45 family.</text>
</comment>
<feature type="binding site" evidence="5">
    <location>
        <position position="330"/>
    </location>
    <ligand>
        <name>Ca(2+)</name>
        <dbReference type="ChEBI" id="CHEBI:29108"/>
    </ligand>
</feature>
<dbReference type="CDD" id="cd03747">
    <property type="entry name" value="Ntn_PGA_like"/>
    <property type="match status" value="1"/>
</dbReference>
<dbReference type="SUPFAM" id="SSF56235">
    <property type="entry name" value="N-terminal nucleophile aminohydrolases (Ntn hydrolases)"/>
    <property type="match status" value="1"/>
</dbReference>
<keyword evidence="5" id="KW-0479">Metal-binding</keyword>
<protein>
    <submittedName>
        <fullName evidence="7">Penicillin acylase family protein</fullName>
    </submittedName>
</protein>
<comment type="cofactor">
    <cofactor evidence="5">
        <name>Ca(2+)</name>
        <dbReference type="ChEBI" id="CHEBI:29108"/>
    </cofactor>
    <text evidence="5">Binds 1 Ca(2+) ion per dimer.</text>
</comment>
<dbReference type="Proteomes" id="UP000219559">
    <property type="component" value="Unassembled WGS sequence"/>
</dbReference>
<evidence type="ECO:0000256" key="3">
    <source>
        <dbReference type="ARBA" id="ARBA00023145"/>
    </source>
</evidence>
<dbReference type="OrthoDB" id="9759796at2"/>
<dbReference type="AlphaFoldDB" id="A0A2A4G5Y2"/>
<dbReference type="PIRSF" id="PIRSF001227">
    <property type="entry name" value="Pen_acylase"/>
    <property type="match status" value="1"/>
</dbReference>
<dbReference type="GO" id="GO:0016811">
    <property type="term" value="F:hydrolase activity, acting on carbon-nitrogen (but not peptide) bonds, in linear amides"/>
    <property type="evidence" value="ECO:0007669"/>
    <property type="project" value="InterPro"/>
</dbReference>
<proteinExistence type="inferred from homology"/>
<dbReference type="Gene3D" id="2.30.120.10">
    <property type="match status" value="1"/>
</dbReference>
<dbReference type="PANTHER" id="PTHR34218:SF5">
    <property type="entry name" value="PENICILLIN ACYLASE FAMILY PROTEIN"/>
    <property type="match status" value="1"/>
</dbReference>